<name>A0A2T4ZER5_9HYPH</name>
<keyword evidence="1" id="KW-1133">Transmembrane helix</keyword>
<organism evidence="2 3">
    <name type="scientific">Phreatobacter oligotrophus</name>
    <dbReference type="NCBI Taxonomy" id="1122261"/>
    <lineage>
        <taxon>Bacteria</taxon>
        <taxon>Pseudomonadati</taxon>
        <taxon>Pseudomonadota</taxon>
        <taxon>Alphaproteobacteria</taxon>
        <taxon>Hyphomicrobiales</taxon>
        <taxon>Phreatobacteraceae</taxon>
        <taxon>Phreatobacter</taxon>
    </lineage>
</organism>
<evidence type="ECO:0000313" key="3">
    <source>
        <dbReference type="Proteomes" id="UP000241808"/>
    </source>
</evidence>
<sequence>MASNPTDNQDAPVVLAEPFLFGILGLGILNGIFSPFTGFVFLVHAFWYPSTFLPVSAPFILLFASLITSTFTIMLAGVPAALYERFANGGRTNTLSLWIWVSTLAILSLPAVLRAFSAL</sequence>
<accession>A0A2T4ZER5</accession>
<dbReference type="OrthoDB" id="8080853at2"/>
<dbReference type="EMBL" id="PZZL01000003">
    <property type="protein sequence ID" value="PTM60386.1"/>
    <property type="molecule type" value="Genomic_DNA"/>
</dbReference>
<keyword evidence="3" id="KW-1185">Reference proteome</keyword>
<dbReference type="RefSeq" id="WP_108176148.1">
    <property type="nucleotide sequence ID" value="NZ_JAIESU010000019.1"/>
</dbReference>
<dbReference type="Proteomes" id="UP000241808">
    <property type="component" value="Unassembled WGS sequence"/>
</dbReference>
<feature type="transmembrane region" description="Helical" evidence="1">
    <location>
        <begin position="95"/>
        <end position="116"/>
    </location>
</feature>
<comment type="caution">
    <text evidence="2">The sequence shown here is derived from an EMBL/GenBank/DDBJ whole genome shotgun (WGS) entry which is preliminary data.</text>
</comment>
<protein>
    <submittedName>
        <fullName evidence="2">Uncharacterized protein</fullName>
    </submittedName>
</protein>
<keyword evidence="1" id="KW-0472">Membrane</keyword>
<proteinExistence type="predicted"/>
<keyword evidence="1" id="KW-0812">Transmembrane</keyword>
<reference evidence="2 3" key="1">
    <citation type="submission" date="2018-04" db="EMBL/GenBank/DDBJ databases">
        <title>Genomic Encyclopedia of Archaeal and Bacterial Type Strains, Phase II (KMG-II): from individual species to whole genera.</title>
        <authorList>
            <person name="Goeker M."/>
        </authorList>
    </citation>
    <scope>NUCLEOTIDE SEQUENCE [LARGE SCALE GENOMIC DNA]</scope>
    <source>
        <strain evidence="2 3">DSM 25521</strain>
    </source>
</reference>
<feature type="transmembrane region" description="Helical" evidence="1">
    <location>
        <begin position="20"/>
        <end position="47"/>
    </location>
</feature>
<gene>
    <name evidence="2" type="ORF">C8P69_103316</name>
</gene>
<evidence type="ECO:0000256" key="1">
    <source>
        <dbReference type="SAM" id="Phobius"/>
    </source>
</evidence>
<evidence type="ECO:0000313" key="2">
    <source>
        <dbReference type="EMBL" id="PTM60386.1"/>
    </source>
</evidence>
<feature type="transmembrane region" description="Helical" evidence="1">
    <location>
        <begin position="59"/>
        <end position="83"/>
    </location>
</feature>
<dbReference type="AlphaFoldDB" id="A0A2T4ZER5"/>